<dbReference type="AlphaFoldDB" id="A0A540VNF7"/>
<accession>A0A540VNF7</accession>
<evidence type="ECO:0000313" key="2">
    <source>
        <dbReference type="Proteomes" id="UP000315400"/>
    </source>
</evidence>
<organism evidence="1 2">
    <name type="scientific">Spiribacter salinus</name>
    <dbReference type="NCBI Taxonomy" id="1335746"/>
    <lineage>
        <taxon>Bacteria</taxon>
        <taxon>Pseudomonadati</taxon>
        <taxon>Pseudomonadota</taxon>
        <taxon>Gammaproteobacteria</taxon>
        <taxon>Chromatiales</taxon>
        <taxon>Ectothiorhodospiraceae</taxon>
        <taxon>Spiribacter</taxon>
    </lineage>
</organism>
<gene>
    <name evidence="1" type="ORF">FKY71_14555</name>
</gene>
<protein>
    <submittedName>
        <fullName evidence="1">Uncharacterized protein</fullName>
    </submittedName>
</protein>
<dbReference type="Proteomes" id="UP000315400">
    <property type="component" value="Unassembled WGS sequence"/>
</dbReference>
<name>A0A540VNF7_9GAMM</name>
<sequence>MRRPPYAEALEASHPPIQATRRIYQAFYAVERPSQDSLARWIHRCWVLEGARPVLGTAEALVATGDLALIRDDSLRTAIMTYLDKVEDFMFAHDSNINIWLDNSTVLAWRLVDRTNIAEFVLPAVRDARQCDPAFSQPLEGPRRDPFPFSSERFLTSREAYASILGMLDAPANLTGIREEVAALARALRERIEPKVNP</sequence>
<dbReference type="EMBL" id="VIFK01000230">
    <property type="protein sequence ID" value="TQE98300.1"/>
    <property type="molecule type" value="Genomic_DNA"/>
</dbReference>
<comment type="caution">
    <text evidence="1">The sequence shown here is derived from an EMBL/GenBank/DDBJ whole genome shotgun (WGS) entry which is preliminary data.</text>
</comment>
<reference evidence="1 2" key="1">
    <citation type="submission" date="2019-06" db="EMBL/GenBank/DDBJ databases">
        <title>Metagenome assembled Genome of Spiribacter salinus SL48-SHIP from the microbial mat of Salt Lake 48 (Novosibirsk region, Russia).</title>
        <authorList>
            <person name="Shipova A."/>
            <person name="Rozanov A.S."/>
            <person name="Bryanskaya A.V."/>
            <person name="Peltek S.E."/>
        </authorList>
    </citation>
    <scope>NUCLEOTIDE SEQUENCE [LARGE SCALE GENOMIC DNA]</scope>
    <source>
        <strain evidence="1">SL48-SHIP-2</strain>
    </source>
</reference>
<evidence type="ECO:0000313" key="1">
    <source>
        <dbReference type="EMBL" id="TQE98300.1"/>
    </source>
</evidence>
<proteinExistence type="predicted"/>